<organism evidence="1 2">
    <name type="scientific">Heterorhabditis bacteriophora</name>
    <name type="common">Entomopathogenic nematode worm</name>
    <dbReference type="NCBI Taxonomy" id="37862"/>
    <lineage>
        <taxon>Eukaryota</taxon>
        <taxon>Metazoa</taxon>
        <taxon>Ecdysozoa</taxon>
        <taxon>Nematoda</taxon>
        <taxon>Chromadorea</taxon>
        <taxon>Rhabditida</taxon>
        <taxon>Rhabditina</taxon>
        <taxon>Rhabditomorpha</taxon>
        <taxon>Strongyloidea</taxon>
        <taxon>Heterorhabditidae</taxon>
        <taxon>Heterorhabditis</taxon>
    </lineage>
</organism>
<protein>
    <submittedName>
        <fullName evidence="2">RGS domain-containing protein</fullName>
    </submittedName>
</protein>
<keyword evidence="1" id="KW-1185">Reference proteome</keyword>
<dbReference type="AlphaFoldDB" id="A0A1I7XG06"/>
<name>A0A1I7XG06_HETBA</name>
<proteinExistence type="predicted"/>
<reference evidence="2" key="1">
    <citation type="submission" date="2016-11" db="UniProtKB">
        <authorList>
            <consortium name="WormBaseParasite"/>
        </authorList>
    </citation>
    <scope>IDENTIFICATION</scope>
</reference>
<dbReference type="WBParaSite" id="Hba_16609">
    <property type="protein sequence ID" value="Hba_16609"/>
    <property type="gene ID" value="Hba_16609"/>
</dbReference>
<sequence length="258" mass="29417">MSGESCFDRRIQRAALYHQHYLEVVRQMMFVNGDSEVCLSVYSYYLLISYDEWFVILLTSQTASSLRQLSSIEQQSIADVKEGSSDSSDDQDDLKYASKRISLSHYDMIASAVNSLDGDFTSIELEADFPDHVLDARQRRMAARVSVLDPSQYDRFSDARKATFQPSVKKGSKRDSEDLLVWLGSPPAVRGIEFIIGFLARETVAQLVYDALTIREQEPVGWFADGGSPGCIQMRHYEEAVRRNLGFRYRGDYLFGYF</sequence>
<dbReference type="Proteomes" id="UP000095283">
    <property type="component" value="Unplaced"/>
</dbReference>
<accession>A0A1I7XG06</accession>
<evidence type="ECO:0000313" key="2">
    <source>
        <dbReference type="WBParaSite" id="Hba_16609"/>
    </source>
</evidence>
<evidence type="ECO:0000313" key="1">
    <source>
        <dbReference type="Proteomes" id="UP000095283"/>
    </source>
</evidence>